<reference evidence="2 3" key="1">
    <citation type="submission" date="2016-07" db="EMBL/GenBank/DDBJ databases">
        <title>Pervasive Adenine N6-methylation of Active Genes in Fungi.</title>
        <authorList>
            <consortium name="DOE Joint Genome Institute"/>
            <person name="Mondo S.J."/>
            <person name="Dannebaum R.O."/>
            <person name="Kuo R.C."/>
            <person name="Labutti K."/>
            <person name="Haridas S."/>
            <person name="Kuo A."/>
            <person name="Salamov A."/>
            <person name="Ahrendt S.R."/>
            <person name="Lipzen A."/>
            <person name="Sullivan W."/>
            <person name="Andreopoulos W.B."/>
            <person name="Clum A."/>
            <person name="Lindquist E."/>
            <person name="Daum C."/>
            <person name="Ramamoorthy G.K."/>
            <person name="Gryganskyi A."/>
            <person name="Culley D."/>
            <person name="Magnuson J.K."/>
            <person name="James T.Y."/>
            <person name="O'Malley M.A."/>
            <person name="Stajich J.E."/>
            <person name="Spatafora J.W."/>
            <person name="Visel A."/>
            <person name="Grigoriev I.V."/>
        </authorList>
    </citation>
    <scope>NUCLEOTIDE SEQUENCE [LARGE SCALE GENOMIC DNA]</scope>
    <source>
        <strain evidence="2 3">68-887.2</strain>
    </source>
</reference>
<dbReference type="PANTHER" id="PTHR15410:SF2">
    <property type="entry name" value="HIRA-INTERACTING PROTEIN 3"/>
    <property type="match status" value="1"/>
</dbReference>
<feature type="region of interest" description="Disordered" evidence="1">
    <location>
        <begin position="1"/>
        <end position="32"/>
    </location>
</feature>
<name>A0A1Y2B5X9_9TREE</name>
<feature type="region of interest" description="Disordered" evidence="1">
    <location>
        <begin position="367"/>
        <end position="409"/>
    </location>
</feature>
<dbReference type="InterPro" id="IPR037647">
    <property type="entry name" value="HIRIP3"/>
</dbReference>
<comment type="caution">
    <text evidence="2">The sequence shown here is derived from an EMBL/GenBank/DDBJ whole genome shotgun (WGS) entry which is preliminary data.</text>
</comment>
<dbReference type="OrthoDB" id="552755at2759"/>
<evidence type="ECO:0000313" key="3">
    <source>
        <dbReference type="Proteomes" id="UP000193986"/>
    </source>
</evidence>
<dbReference type="Proteomes" id="UP000193986">
    <property type="component" value="Unassembled WGS sequence"/>
</dbReference>
<dbReference type="EMBL" id="MCFC01000021">
    <property type="protein sequence ID" value="ORY30223.1"/>
    <property type="molecule type" value="Genomic_DNA"/>
</dbReference>
<evidence type="ECO:0000256" key="1">
    <source>
        <dbReference type="SAM" id="MobiDB-lite"/>
    </source>
</evidence>
<feature type="compositionally biased region" description="Basic and acidic residues" evidence="1">
    <location>
        <begin position="282"/>
        <end position="298"/>
    </location>
</feature>
<dbReference type="PANTHER" id="PTHR15410">
    <property type="entry name" value="HIRA-INTERACTING PROTEIN 3"/>
    <property type="match status" value="1"/>
</dbReference>
<feature type="compositionally biased region" description="Acidic residues" evidence="1">
    <location>
        <begin position="136"/>
        <end position="145"/>
    </location>
</feature>
<sequence length="425" mass="47717">MDDSLLPHLRRTTEKVVRNASRPGGPLEQGEFTMGKARRMICSKMGLEEGELEGKWKGVVKDLVNRYLDESNQASPEDRTPSPAAKPKSKPTPQRTQPSPSSSKSKPQSKPKSDSKLKSQSNPKAKSKRERSFVSEQDEEEELDPEVEKSEVEWEDEKEDMKSGTSSVYDESPKKRSKQTSSKTGSSKKKQGRKTEKRDLSDEDDDDEQEEEEEEEESSRIHDDPEEVNSESEMSSVYDIPPSKSRGKKGDVDRHESKAKKRKSSSTGKDNGNGRVVKRNKEKKDPDEGLDPDEAKVNELKRIVVACGVRKQWSKEFADIPKAREQIRALQRILSELGMKGSPTISKARAIKERRELAAELDDVREFEATRGLSADKPRASRSRAKQAVVESNSASEEDDDEDDGQPKQQSALVAVLDFLEDLSD</sequence>
<dbReference type="STRING" id="71784.A0A1Y2B5X9"/>
<feature type="compositionally biased region" description="Low complexity" evidence="1">
    <location>
        <begin position="81"/>
        <end position="110"/>
    </location>
</feature>
<proteinExistence type="predicted"/>
<feature type="region of interest" description="Disordered" evidence="1">
    <location>
        <begin position="67"/>
        <end position="298"/>
    </location>
</feature>
<protein>
    <recommendedName>
        <fullName evidence="4">Histone chaperone domain-containing protein</fullName>
    </recommendedName>
</protein>
<evidence type="ECO:0000313" key="2">
    <source>
        <dbReference type="EMBL" id="ORY30223.1"/>
    </source>
</evidence>
<evidence type="ECO:0008006" key="4">
    <source>
        <dbReference type="Google" id="ProtNLM"/>
    </source>
</evidence>
<gene>
    <name evidence="2" type="ORF">BCR39DRAFT_530046</name>
</gene>
<feature type="compositionally biased region" description="Acidic residues" evidence="1">
    <location>
        <begin position="201"/>
        <end position="217"/>
    </location>
</feature>
<accession>A0A1Y2B5X9</accession>
<dbReference type="AlphaFoldDB" id="A0A1Y2B5X9"/>
<feature type="compositionally biased region" description="Basic and acidic residues" evidence="1">
    <location>
        <begin position="367"/>
        <end position="379"/>
    </location>
</feature>
<keyword evidence="3" id="KW-1185">Reference proteome</keyword>
<dbReference type="GO" id="GO:0005634">
    <property type="term" value="C:nucleus"/>
    <property type="evidence" value="ECO:0007669"/>
    <property type="project" value="TreeGrafter"/>
</dbReference>
<dbReference type="InParanoid" id="A0A1Y2B5X9"/>
<organism evidence="2 3">
    <name type="scientific">Naematelia encephala</name>
    <dbReference type="NCBI Taxonomy" id="71784"/>
    <lineage>
        <taxon>Eukaryota</taxon>
        <taxon>Fungi</taxon>
        <taxon>Dikarya</taxon>
        <taxon>Basidiomycota</taxon>
        <taxon>Agaricomycotina</taxon>
        <taxon>Tremellomycetes</taxon>
        <taxon>Tremellales</taxon>
        <taxon>Naemateliaceae</taxon>
        <taxon>Naematelia</taxon>
    </lineage>
</organism>